<reference evidence="1" key="1">
    <citation type="submission" date="2018-05" db="EMBL/GenBank/DDBJ databases">
        <authorList>
            <person name="Lanie J.A."/>
            <person name="Ng W.-L."/>
            <person name="Kazmierczak K.M."/>
            <person name="Andrzejewski T.M."/>
            <person name="Davidsen T.M."/>
            <person name="Wayne K.J."/>
            <person name="Tettelin H."/>
            <person name="Glass J.I."/>
            <person name="Rusch D."/>
            <person name="Podicherti R."/>
            <person name="Tsui H.-C.T."/>
            <person name="Winkler M.E."/>
        </authorList>
    </citation>
    <scope>NUCLEOTIDE SEQUENCE</scope>
</reference>
<proteinExistence type="predicted"/>
<name>A0A382D0D2_9ZZZZ</name>
<organism evidence="1">
    <name type="scientific">marine metagenome</name>
    <dbReference type="NCBI Taxonomy" id="408172"/>
    <lineage>
        <taxon>unclassified sequences</taxon>
        <taxon>metagenomes</taxon>
        <taxon>ecological metagenomes</taxon>
    </lineage>
</organism>
<sequence>IPGDDAWNAAAPYASDVNCEHKDLTTLIGDRMEAWKDDAGTKQLMVWAAKTC</sequence>
<protein>
    <submittedName>
        <fullName evidence="1">Uncharacterized protein</fullName>
    </submittedName>
</protein>
<accession>A0A382D0D2</accession>
<gene>
    <name evidence="1" type="ORF">METZ01_LOCUS184762</name>
</gene>
<feature type="non-terminal residue" evidence="1">
    <location>
        <position position="1"/>
    </location>
</feature>
<evidence type="ECO:0000313" key="1">
    <source>
        <dbReference type="EMBL" id="SVB31908.1"/>
    </source>
</evidence>
<dbReference type="AlphaFoldDB" id="A0A382D0D2"/>
<dbReference type="EMBL" id="UINC01037032">
    <property type="protein sequence ID" value="SVB31908.1"/>
    <property type="molecule type" value="Genomic_DNA"/>
</dbReference>